<protein>
    <recommendedName>
        <fullName evidence="1">RNA-directed DNA polymerase</fullName>
        <ecNumber evidence="1">2.7.7.49</ecNumber>
    </recommendedName>
</protein>
<reference evidence="11 12" key="1">
    <citation type="submission" date="2009-01" db="EMBL/GenBank/DDBJ databases">
        <authorList>
            <person name="Qin X."/>
            <person name="Bachman B."/>
            <person name="Battles P."/>
            <person name="Bell A."/>
            <person name="Bess C."/>
            <person name="Bickham C."/>
            <person name="Chaboub L."/>
            <person name="Chen D."/>
            <person name="Coyle M."/>
            <person name="Deiros D.R."/>
            <person name="Dinh H."/>
            <person name="Forbes L."/>
            <person name="Fowler G."/>
            <person name="Francisco L."/>
            <person name="Fu Q."/>
            <person name="Gubbala S."/>
            <person name="Hale W."/>
            <person name="Han Y."/>
            <person name="Hemphill L."/>
            <person name="Highlander S.K."/>
            <person name="Hirani K."/>
            <person name="Hogues M."/>
            <person name="Jackson L."/>
            <person name="Jakkamsetti A."/>
            <person name="Javaid M."/>
            <person name="Jiang H."/>
            <person name="Korchina V."/>
            <person name="Kovar C."/>
            <person name="Lara F."/>
            <person name="Lee S."/>
            <person name="Mata R."/>
            <person name="Mathew T."/>
            <person name="Moen C."/>
            <person name="Morales K."/>
            <person name="Munidasa M."/>
            <person name="Nazareth L."/>
            <person name="Ngo R."/>
            <person name="Nguyen L."/>
            <person name="Okwuonu G."/>
            <person name="Ongeri F."/>
            <person name="Patil S."/>
            <person name="Petrosino J."/>
            <person name="Pham C."/>
            <person name="Pham P."/>
            <person name="Pu L.-L."/>
            <person name="Puazo M."/>
            <person name="Raj R."/>
            <person name="Reid J."/>
            <person name="Rouhana J."/>
            <person name="Saada N."/>
            <person name="Shang Y."/>
            <person name="Simmons D."/>
            <person name="Thornton R."/>
            <person name="Warren J."/>
            <person name="Weissenberger G."/>
            <person name="Zhang J."/>
            <person name="Zhang L."/>
            <person name="Zhou C."/>
            <person name="Zhu D."/>
            <person name="Muzny D."/>
            <person name="Worley K."/>
            <person name="Gibbs R."/>
        </authorList>
    </citation>
    <scope>NUCLEOTIDE SEQUENCE [LARGE SCALE GENOMIC DNA]</scope>
    <source>
        <strain evidence="11 12">ATCC 35098</strain>
    </source>
</reference>
<dbReference type="Gene3D" id="3.30.70.270">
    <property type="match status" value="1"/>
</dbReference>
<comment type="caution">
    <text evidence="11">The sequence shown here is derived from an EMBL/GenBank/DDBJ whole genome shotgun (WGS) entry which is preliminary data.</text>
</comment>
<evidence type="ECO:0000259" key="10">
    <source>
        <dbReference type="PROSITE" id="PS50878"/>
    </source>
</evidence>
<feature type="domain" description="Reverse transcriptase" evidence="10">
    <location>
        <begin position="57"/>
        <end position="283"/>
    </location>
</feature>
<keyword evidence="5" id="KW-0460">Magnesium</keyword>
<evidence type="ECO:0000313" key="12">
    <source>
        <dbReference type="Proteomes" id="UP000003744"/>
    </source>
</evidence>
<dbReference type="InterPro" id="IPR043502">
    <property type="entry name" value="DNA/RNA_pol_sf"/>
</dbReference>
<dbReference type="eggNOG" id="COG3344">
    <property type="taxonomic scope" value="Bacteria"/>
</dbReference>
<dbReference type="InterPro" id="IPR030931">
    <property type="entry name" value="Group_II_RT_mat"/>
</dbReference>
<evidence type="ECO:0000256" key="9">
    <source>
        <dbReference type="ARBA" id="ARBA00048173"/>
    </source>
</evidence>
<dbReference type="Pfam" id="PF08388">
    <property type="entry name" value="GIIM"/>
    <property type="match status" value="1"/>
</dbReference>
<dbReference type="GO" id="GO:0003964">
    <property type="term" value="F:RNA-directed DNA polymerase activity"/>
    <property type="evidence" value="ECO:0007669"/>
    <property type="project" value="UniProtKB-KW"/>
</dbReference>
<proteinExistence type="inferred from homology"/>
<organism evidence="11 12">
    <name type="scientific">Anaerococcus tetradius ATCC 35098</name>
    <dbReference type="NCBI Taxonomy" id="525255"/>
    <lineage>
        <taxon>Bacteria</taxon>
        <taxon>Bacillati</taxon>
        <taxon>Bacillota</taxon>
        <taxon>Tissierellia</taxon>
        <taxon>Tissierellales</taxon>
        <taxon>Peptoniphilaceae</taxon>
        <taxon>Anaerococcus</taxon>
    </lineage>
</organism>
<keyword evidence="7" id="KW-0051">Antiviral defense</keyword>
<evidence type="ECO:0000256" key="8">
    <source>
        <dbReference type="ARBA" id="ARBA00034120"/>
    </source>
</evidence>
<dbReference type="InterPro" id="IPR013597">
    <property type="entry name" value="Mat_intron_G2"/>
</dbReference>
<dbReference type="PANTHER" id="PTHR34047">
    <property type="entry name" value="NUCLEAR INTRON MATURASE 1, MITOCHONDRIAL-RELATED"/>
    <property type="match status" value="1"/>
</dbReference>
<sequence length="430" mass="50207">KINSKENTKNELIEKILHRNNLNEAFKQVKSNKGSAGIDGISTEELLEHLKENKDKILGQIRARKYKPKPVKRVQIPKANGKKRNLGIPTTTDRVIQQAIAQVLSPIYEKKFSENSYGFRPNRSAHDALKRIKEIADEGNTWVVDLDLEKYFDTVNQSKLIQILSEEIKDGDVISLIHKYLKSGIMIDGIKIKSDKGVPQGGPLSPILANIYLNEADQEFEKWGYKFVRYADDMLIFARNKKAAERYYKRVKKLLEGKLKLKVNEEKTSIRKLSQTKYLGYGFYHNNGTQLKVHKESLKKLKAKLKAVTNRSNALGYRQRRIKINQIVRGWIQYFKLANMRNHLQKLDEWLRRRIRMCAWKSWKKVKTKFTNLVKLGTGKFQAWQWANTRKSYWRIAKSPVLNRALNNKRIAERGYISLVSYYNKVQIKL</sequence>
<dbReference type="Proteomes" id="UP000003744">
    <property type="component" value="Unassembled WGS sequence"/>
</dbReference>
<evidence type="ECO:0000256" key="2">
    <source>
        <dbReference type="ARBA" id="ARBA00022679"/>
    </source>
</evidence>
<gene>
    <name evidence="11" type="ORF">HMPREF0077_0283</name>
</gene>
<evidence type="ECO:0000256" key="7">
    <source>
        <dbReference type="ARBA" id="ARBA00023118"/>
    </source>
</evidence>
<evidence type="ECO:0000256" key="3">
    <source>
        <dbReference type="ARBA" id="ARBA00022695"/>
    </source>
</evidence>
<dbReference type="RefSeq" id="WP_004835979.1">
    <property type="nucleotide sequence ID" value="NZ_GG666295.1"/>
</dbReference>
<dbReference type="GO" id="GO:0046872">
    <property type="term" value="F:metal ion binding"/>
    <property type="evidence" value="ECO:0007669"/>
    <property type="project" value="UniProtKB-KW"/>
</dbReference>
<dbReference type="NCBIfam" id="TIGR04416">
    <property type="entry name" value="group_II_RT_mat"/>
    <property type="match status" value="1"/>
</dbReference>
<accession>C2CFM3</accession>
<evidence type="ECO:0000313" key="11">
    <source>
        <dbReference type="EMBL" id="EEI83671.1"/>
    </source>
</evidence>
<dbReference type="InterPro" id="IPR000123">
    <property type="entry name" value="Reverse_transcriptase_msDNA"/>
</dbReference>
<dbReference type="InterPro" id="IPR051083">
    <property type="entry name" value="GrpII_Intron_Splice-Mob/Def"/>
</dbReference>
<dbReference type="InterPro" id="IPR043128">
    <property type="entry name" value="Rev_trsase/Diguanyl_cyclase"/>
</dbReference>
<dbReference type="GO" id="GO:0051607">
    <property type="term" value="P:defense response to virus"/>
    <property type="evidence" value="ECO:0007669"/>
    <property type="project" value="UniProtKB-KW"/>
</dbReference>
<evidence type="ECO:0000256" key="6">
    <source>
        <dbReference type="ARBA" id="ARBA00022918"/>
    </source>
</evidence>
<keyword evidence="4" id="KW-0479">Metal-binding</keyword>
<keyword evidence="6 11" id="KW-0695">RNA-directed DNA polymerase</keyword>
<dbReference type="PROSITE" id="PS50878">
    <property type="entry name" value="RT_POL"/>
    <property type="match status" value="1"/>
</dbReference>
<dbReference type="PANTHER" id="PTHR34047:SF8">
    <property type="entry name" value="PROTEIN YKFC"/>
    <property type="match status" value="1"/>
</dbReference>
<dbReference type="HOGENOM" id="CLU_636970_0_0_9"/>
<dbReference type="GO" id="GO:0003723">
    <property type="term" value="F:RNA binding"/>
    <property type="evidence" value="ECO:0007669"/>
    <property type="project" value="InterPro"/>
</dbReference>
<dbReference type="EC" id="2.7.7.49" evidence="1"/>
<evidence type="ECO:0000256" key="5">
    <source>
        <dbReference type="ARBA" id="ARBA00022842"/>
    </source>
</evidence>
<dbReference type="PRINTS" id="PR00866">
    <property type="entry name" value="RNADNAPOLMS"/>
</dbReference>
<keyword evidence="2" id="KW-0808">Transferase</keyword>
<evidence type="ECO:0000256" key="1">
    <source>
        <dbReference type="ARBA" id="ARBA00012493"/>
    </source>
</evidence>
<dbReference type="SUPFAM" id="SSF56672">
    <property type="entry name" value="DNA/RNA polymerases"/>
    <property type="match status" value="1"/>
</dbReference>
<comment type="catalytic activity">
    <reaction evidence="9">
        <text>DNA(n) + a 2'-deoxyribonucleoside 5'-triphosphate = DNA(n+1) + diphosphate</text>
        <dbReference type="Rhea" id="RHEA:22508"/>
        <dbReference type="Rhea" id="RHEA-COMP:17339"/>
        <dbReference type="Rhea" id="RHEA-COMP:17340"/>
        <dbReference type="ChEBI" id="CHEBI:33019"/>
        <dbReference type="ChEBI" id="CHEBI:61560"/>
        <dbReference type="ChEBI" id="CHEBI:173112"/>
        <dbReference type="EC" id="2.7.7.49"/>
    </reaction>
</comment>
<feature type="non-terminal residue" evidence="11">
    <location>
        <position position="1"/>
    </location>
</feature>
<evidence type="ECO:0000256" key="4">
    <source>
        <dbReference type="ARBA" id="ARBA00022723"/>
    </source>
</evidence>
<comment type="similarity">
    <text evidence="8">Belongs to the bacterial reverse transcriptase family.</text>
</comment>
<dbReference type="Pfam" id="PF00078">
    <property type="entry name" value="RVT_1"/>
    <property type="match status" value="1"/>
</dbReference>
<dbReference type="EMBL" id="ACGC01000012">
    <property type="protein sequence ID" value="EEI83671.1"/>
    <property type="molecule type" value="Genomic_DNA"/>
</dbReference>
<name>C2CFM3_9FIRM</name>
<dbReference type="CDD" id="cd01651">
    <property type="entry name" value="RT_G2_intron"/>
    <property type="match status" value="1"/>
</dbReference>
<dbReference type="AlphaFoldDB" id="C2CFM3"/>
<dbReference type="InterPro" id="IPR000477">
    <property type="entry name" value="RT_dom"/>
</dbReference>
<keyword evidence="3" id="KW-0548">Nucleotidyltransferase</keyword>